<keyword evidence="8 10" id="KW-0012">Acyltransferase</keyword>
<comment type="similarity">
    <text evidence="2 10">Belongs to the PduL family.</text>
</comment>
<keyword evidence="7" id="KW-0862">Zinc</keyword>
<comment type="cofactor">
    <cofactor evidence="1">
        <name>Zn(2+)</name>
        <dbReference type="ChEBI" id="CHEBI:29105"/>
    </cofactor>
</comment>
<sequence length="219" mass="24466">MYDQATQEKIIKEVLTRLLVFEEQPYVPIGISNRHIHLSQQDLETLFGKGYQLTKMKELMQPGQFAAEETVTIVGPKGEIKNVRILGPVRKNTQVEVSLTDGYKLGVRAPIRESGRTVGTPGILLKGPIGDVELKEGVIGALRHIHVPPEFARKFQLKDKDMVEVEVGRERKTIFSNVLIRVSDKYKLEMHVDTDEANAAGISNGELGKIRKGQDEPCP</sequence>
<dbReference type="NCBIfam" id="NF011652">
    <property type="entry name" value="PRK15070.1"/>
    <property type="match status" value="1"/>
</dbReference>
<evidence type="ECO:0000256" key="5">
    <source>
        <dbReference type="ARBA" id="ARBA00022679"/>
    </source>
</evidence>
<evidence type="ECO:0000256" key="4">
    <source>
        <dbReference type="ARBA" id="ARBA00020837"/>
    </source>
</evidence>
<accession>A0A072NIV5</accession>
<dbReference type="GO" id="GO:0051144">
    <property type="term" value="P:1,2-propanediol catabolic process"/>
    <property type="evidence" value="ECO:0007669"/>
    <property type="project" value="UniProtKB-UniPathway"/>
</dbReference>
<keyword evidence="6" id="KW-0479">Metal-binding</keyword>
<name>A0A072NIV5_SCHAZ</name>
<dbReference type="PIRSF" id="PIRSF010130">
    <property type="entry name" value="PduL"/>
    <property type="match status" value="1"/>
</dbReference>
<keyword evidence="5 10" id="KW-0808">Transferase</keyword>
<dbReference type="PATRIC" id="fig|1348973.3.peg.3803"/>
<organism evidence="11 12">
    <name type="scientific">Schinkia azotoformans MEV2011</name>
    <dbReference type="NCBI Taxonomy" id="1348973"/>
    <lineage>
        <taxon>Bacteria</taxon>
        <taxon>Bacillati</taxon>
        <taxon>Bacillota</taxon>
        <taxon>Bacilli</taxon>
        <taxon>Bacillales</taxon>
        <taxon>Bacillaceae</taxon>
        <taxon>Calidifontibacillus/Schinkia group</taxon>
        <taxon>Schinkia</taxon>
    </lineage>
</organism>
<comment type="caution">
    <text evidence="11">The sequence shown here is derived from an EMBL/GenBank/DDBJ whole genome shotgun (WGS) entry which is preliminary data.</text>
</comment>
<dbReference type="PANTHER" id="PTHR39453:SF1">
    <property type="entry name" value="PHOSPHATE PROPANOYLTRANSFERASE"/>
    <property type="match status" value="1"/>
</dbReference>
<dbReference type="Pfam" id="PF06130">
    <property type="entry name" value="PTAC"/>
    <property type="match status" value="1"/>
</dbReference>
<evidence type="ECO:0000256" key="7">
    <source>
        <dbReference type="ARBA" id="ARBA00022833"/>
    </source>
</evidence>
<comment type="catalytic activity">
    <reaction evidence="9 10">
        <text>propanoyl-CoA + phosphate = propanoyl phosphate + CoA</text>
        <dbReference type="Rhea" id="RHEA:28046"/>
        <dbReference type="ChEBI" id="CHEBI:43474"/>
        <dbReference type="ChEBI" id="CHEBI:57287"/>
        <dbReference type="ChEBI" id="CHEBI:57392"/>
        <dbReference type="ChEBI" id="CHEBI:58933"/>
        <dbReference type="EC" id="2.3.1.222"/>
    </reaction>
</comment>
<comment type="pathway">
    <text evidence="10">Polyol metabolism; 1,2-propanediol degradation.</text>
</comment>
<dbReference type="GO" id="GO:0016747">
    <property type="term" value="F:acyltransferase activity, transferring groups other than amino-acyl groups"/>
    <property type="evidence" value="ECO:0007669"/>
    <property type="project" value="InterPro"/>
</dbReference>
<dbReference type="UniPathway" id="UPA00621"/>
<evidence type="ECO:0000256" key="1">
    <source>
        <dbReference type="ARBA" id="ARBA00001947"/>
    </source>
</evidence>
<evidence type="ECO:0000256" key="6">
    <source>
        <dbReference type="ARBA" id="ARBA00022723"/>
    </source>
</evidence>
<evidence type="ECO:0000313" key="12">
    <source>
        <dbReference type="Proteomes" id="UP000027936"/>
    </source>
</evidence>
<dbReference type="PANTHER" id="PTHR39453">
    <property type="entry name" value="PHOSPHATE PROPANOYLTRANSFERASE"/>
    <property type="match status" value="1"/>
</dbReference>
<dbReference type="Proteomes" id="UP000027936">
    <property type="component" value="Unassembled WGS sequence"/>
</dbReference>
<dbReference type="RefSeq" id="WP_035197540.1">
    <property type="nucleotide sequence ID" value="NZ_JJRY01000021.1"/>
</dbReference>
<evidence type="ECO:0000256" key="3">
    <source>
        <dbReference type="ARBA" id="ARBA00012206"/>
    </source>
</evidence>
<evidence type="ECO:0000256" key="2">
    <source>
        <dbReference type="ARBA" id="ARBA00007342"/>
    </source>
</evidence>
<gene>
    <name evidence="11" type="ORF">M670_03920</name>
</gene>
<dbReference type="GO" id="GO:0046872">
    <property type="term" value="F:metal ion binding"/>
    <property type="evidence" value="ECO:0007669"/>
    <property type="project" value="UniProtKB-KW"/>
</dbReference>
<evidence type="ECO:0000256" key="9">
    <source>
        <dbReference type="ARBA" id="ARBA00047589"/>
    </source>
</evidence>
<dbReference type="EMBL" id="JJRY01000021">
    <property type="protein sequence ID" value="KEF36838.1"/>
    <property type="molecule type" value="Genomic_DNA"/>
</dbReference>
<proteinExistence type="inferred from homology"/>
<dbReference type="InterPro" id="IPR008300">
    <property type="entry name" value="PTAC"/>
</dbReference>
<evidence type="ECO:0000256" key="8">
    <source>
        <dbReference type="ARBA" id="ARBA00023315"/>
    </source>
</evidence>
<evidence type="ECO:0000256" key="10">
    <source>
        <dbReference type="PIRNR" id="PIRNR010130"/>
    </source>
</evidence>
<dbReference type="OrthoDB" id="9784365at2"/>
<dbReference type="AlphaFoldDB" id="A0A072NIV5"/>
<reference evidence="11 12" key="1">
    <citation type="submission" date="2014-04" db="EMBL/GenBank/DDBJ databases">
        <title>Draft genome sequence of Bacillus azotoformans MEV2011, a (co-) denitrifying strain unable to grow in the presence of oxygen.</title>
        <authorList>
            <person name="Nielsen M."/>
            <person name="Schreiber L."/>
            <person name="Finster K."/>
            <person name="Schramm A."/>
        </authorList>
    </citation>
    <scope>NUCLEOTIDE SEQUENCE [LARGE SCALE GENOMIC DNA]</scope>
    <source>
        <strain evidence="11 12">MEV2011</strain>
    </source>
</reference>
<protein>
    <recommendedName>
        <fullName evidence="4 10">Phosphate propanoyltransferase</fullName>
        <ecNumber evidence="3 10">2.3.1.222</ecNumber>
    </recommendedName>
</protein>
<evidence type="ECO:0000313" key="11">
    <source>
        <dbReference type="EMBL" id="KEF36838.1"/>
    </source>
</evidence>
<comment type="function">
    <text evidence="10">Involved in 1,2-propanediol (1,2-PD) degradation by catalyzing the conversion of propanoyl-CoA to propanoyl-phosphate.</text>
</comment>
<dbReference type="EC" id="2.3.1.222" evidence="3 10"/>